<feature type="domain" description="HTH lysR-type" evidence="5">
    <location>
        <begin position="1"/>
        <end position="62"/>
    </location>
</feature>
<dbReference type="Pfam" id="PF03466">
    <property type="entry name" value="LysR_substrate"/>
    <property type="match status" value="1"/>
</dbReference>
<dbReference type="PANTHER" id="PTHR30346">
    <property type="entry name" value="TRANSCRIPTIONAL DUAL REGULATOR HCAR-RELATED"/>
    <property type="match status" value="1"/>
</dbReference>
<sequence length="305" mass="33162">MTMDVHVRDLRYFTTVAEELHFTRAAERLYVSQPALSKQVRSLERQLGVELFRRDRQGVALTEAGMALLPHARRVLDAWSQGSAAVEAARAAARGTLVVGMSTSPGRGGLLPAVRSRFTAAHPDTVLRLRQVSWEDPTAGLAGGDADVAFVWLPLPDAERYAWTVVAQEPRLVALPESHPLAARAEIDFTDLADEPFLALPTSAGPLRDYWLALEERQGRPPRVGAEIASTEETYEALVAGLGICLVATGNAPLITLGGVVTRPVRGLSPSRYALAWRKEDAGRPLVRAYAQACRQVPRSAENET</sequence>
<organism evidence="6">
    <name type="scientific">Streptomyces sp. R28</name>
    <dbReference type="NCBI Taxonomy" id="3238628"/>
    <lineage>
        <taxon>Bacteria</taxon>
        <taxon>Bacillati</taxon>
        <taxon>Actinomycetota</taxon>
        <taxon>Actinomycetes</taxon>
        <taxon>Kitasatosporales</taxon>
        <taxon>Streptomycetaceae</taxon>
        <taxon>Streptomyces</taxon>
    </lineage>
</organism>
<dbReference type="AlphaFoldDB" id="A0AB39Q733"/>
<dbReference type="Gene3D" id="1.10.10.10">
    <property type="entry name" value="Winged helix-like DNA-binding domain superfamily/Winged helix DNA-binding domain"/>
    <property type="match status" value="1"/>
</dbReference>
<dbReference type="FunFam" id="1.10.10.10:FF:000001">
    <property type="entry name" value="LysR family transcriptional regulator"/>
    <property type="match status" value="1"/>
</dbReference>
<name>A0AB39Q733_9ACTN</name>
<accession>A0AB39Q733</accession>
<dbReference type="InterPro" id="IPR000847">
    <property type="entry name" value="LysR_HTH_N"/>
</dbReference>
<dbReference type="RefSeq" id="WP_369172139.1">
    <property type="nucleotide sequence ID" value="NZ_CP163439.1"/>
</dbReference>
<reference evidence="6" key="1">
    <citation type="submission" date="2024-07" db="EMBL/GenBank/DDBJ databases">
        <authorList>
            <person name="Yu S.T."/>
        </authorList>
    </citation>
    <scope>NUCLEOTIDE SEQUENCE</scope>
    <source>
        <strain evidence="6">R28</strain>
    </source>
</reference>
<keyword evidence="2" id="KW-0805">Transcription regulation</keyword>
<dbReference type="EMBL" id="CP163439">
    <property type="protein sequence ID" value="XDQ37385.1"/>
    <property type="molecule type" value="Genomic_DNA"/>
</dbReference>
<dbReference type="PRINTS" id="PR00039">
    <property type="entry name" value="HTHLYSR"/>
</dbReference>
<dbReference type="PANTHER" id="PTHR30346:SF0">
    <property type="entry name" value="HCA OPERON TRANSCRIPTIONAL ACTIVATOR HCAR"/>
    <property type="match status" value="1"/>
</dbReference>
<dbReference type="GO" id="GO:0003700">
    <property type="term" value="F:DNA-binding transcription factor activity"/>
    <property type="evidence" value="ECO:0007669"/>
    <property type="project" value="InterPro"/>
</dbReference>
<dbReference type="InterPro" id="IPR036388">
    <property type="entry name" value="WH-like_DNA-bd_sf"/>
</dbReference>
<evidence type="ECO:0000313" key="6">
    <source>
        <dbReference type="EMBL" id="XDQ37385.1"/>
    </source>
</evidence>
<evidence type="ECO:0000256" key="3">
    <source>
        <dbReference type="ARBA" id="ARBA00023125"/>
    </source>
</evidence>
<dbReference type="SUPFAM" id="SSF53850">
    <property type="entry name" value="Periplasmic binding protein-like II"/>
    <property type="match status" value="1"/>
</dbReference>
<keyword evidence="4" id="KW-0804">Transcription</keyword>
<gene>
    <name evidence="6" type="ORF">AB5J49_30855</name>
</gene>
<dbReference type="SUPFAM" id="SSF46785">
    <property type="entry name" value="Winged helix' DNA-binding domain"/>
    <property type="match status" value="1"/>
</dbReference>
<dbReference type="Pfam" id="PF00126">
    <property type="entry name" value="HTH_1"/>
    <property type="match status" value="1"/>
</dbReference>
<protein>
    <submittedName>
        <fullName evidence="6">LysR family transcriptional regulator</fullName>
    </submittedName>
</protein>
<dbReference type="GO" id="GO:0003677">
    <property type="term" value="F:DNA binding"/>
    <property type="evidence" value="ECO:0007669"/>
    <property type="project" value="UniProtKB-KW"/>
</dbReference>
<keyword evidence="3" id="KW-0238">DNA-binding</keyword>
<dbReference type="GO" id="GO:0032993">
    <property type="term" value="C:protein-DNA complex"/>
    <property type="evidence" value="ECO:0007669"/>
    <property type="project" value="TreeGrafter"/>
</dbReference>
<evidence type="ECO:0000256" key="2">
    <source>
        <dbReference type="ARBA" id="ARBA00023015"/>
    </source>
</evidence>
<comment type="similarity">
    <text evidence="1">Belongs to the LysR transcriptional regulatory family.</text>
</comment>
<dbReference type="CDD" id="cd08414">
    <property type="entry name" value="PBP2_LTTR_aromatics_like"/>
    <property type="match status" value="1"/>
</dbReference>
<dbReference type="InterPro" id="IPR005119">
    <property type="entry name" value="LysR_subst-bd"/>
</dbReference>
<evidence type="ECO:0000256" key="4">
    <source>
        <dbReference type="ARBA" id="ARBA00023163"/>
    </source>
</evidence>
<evidence type="ECO:0000256" key="1">
    <source>
        <dbReference type="ARBA" id="ARBA00009437"/>
    </source>
</evidence>
<dbReference type="InterPro" id="IPR036390">
    <property type="entry name" value="WH_DNA-bd_sf"/>
</dbReference>
<dbReference type="Gene3D" id="3.40.190.10">
    <property type="entry name" value="Periplasmic binding protein-like II"/>
    <property type="match status" value="2"/>
</dbReference>
<proteinExistence type="inferred from homology"/>
<dbReference type="PROSITE" id="PS50931">
    <property type="entry name" value="HTH_LYSR"/>
    <property type="match status" value="1"/>
</dbReference>
<evidence type="ECO:0000259" key="5">
    <source>
        <dbReference type="PROSITE" id="PS50931"/>
    </source>
</evidence>